<protein>
    <submittedName>
        <fullName evidence="5">Helix-turn-helix domain-containing protein</fullName>
    </submittedName>
</protein>
<dbReference type="PANTHER" id="PTHR47894:SF4">
    <property type="entry name" value="HTH-TYPE TRANSCRIPTIONAL REGULATOR GADX"/>
    <property type="match status" value="1"/>
</dbReference>
<dbReference type="EMBL" id="JBIHSF010000006">
    <property type="protein sequence ID" value="MFH0260363.1"/>
    <property type="molecule type" value="Genomic_DNA"/>
</dbReference>
<gene>
    <name evidence="5" type="ORF">ACGRH2_08010</name>
</gene>
<keyword evidence="2" id="KW-0238">DNA-binding</keyword>
<dbReference type="PROSITE" id="PS01124">
    <property type="entry name" value="HTH_ARAC_FAMILY_2"/>
    <property type="match status" value="1"/>
</dbReference>
<dbReference type="Pfam" id="PF12625">
    <property type="entry name" value="Arabinose_bd"/>
    <property type="match status" value="1"/>
</dbReference>
<proteinExistence type="predicted"/>
<dbReference type="Pfam" id="PF12833">
    <property type="entry name" value="HTH_18"/>
    <property type="match status" value="1"/>
</dbReference>
<reference evidence="5 6" key="1">
    <citation type="submission" date="2024-10" db="EMBL/GenBank/DDBJ databases">
        <authorList>
            <person name="Yibar A."/>
            <person name="Saticioglu I.B."/>
            <person name="Duman M."/>
            <person name="Ajmi N."/>
            <person name="Gurler F."/>
            <person name="Ay H."/>
            <person name="Onuk E."/>
            <person name="Guler S."/>
            <person name="Romalde J.L."/>
        </authorList>
    </citation>
    <scope>NUCLEOTIDE SEQUENCE [LARGE SCALE GENOMIC DNA]</scope>
    <source>
        <strain evidence="5 6">1-TCBS-B</strain>
    </source>
</reference>
<keyword evidence="1" id="KW-0805">Transcription regulation</keyword>
<accession>A0ABW7IFI6</accession>
<dbReference type="RefSeq" id="WP_394628885.1">
    <property type="nucleotide sequence ID" value="NZ_JBIHSF010000006.1"/>
</dbReference>
<dbReference type="Proteomes" id="UP001607125">
    <property type="component" value="Unassembled WGS sequence"/>
</dbReference>
<evidence type="ECO:0000313" key="6">
    <source>
        <dbReference type="Proteomes" id="UP001607125"/>
    </source>
</evidence>
<dbReference type="Gene3D" id="1.10.10.60">
    <property type="entry name" value="Homeodomain-like"/>
    <property type="match status" value="1"/>
</dbReference>
<name>A0ABW7IFI6_9VIBR</name>
<dbReference type="InterPro" id="IPR009057">
    <property type="entry name" value="Homeodomain-like_sf"/>
</dbReference>
<feature type="domain" description="HTH araC/xylS-type" evidence="4">
    <location>
        <begin position="250"/>
        <end position="331"/>
    </location>
</feature>
<dbReference type="SMART" id="SM00342">
    <property type="entry name" value="HTH_ARAC"/>
    <property type="match status" value="1"/>
</dbReference>
<evidence type="ECO:0000256" key="1">
    <source>
        <dbReference type="ARBA" id="ARBA00023015"/>
    </source>
</evidence>
<sequence>MAIDNAYFIRVNGLMNFFPNVCRLFYPHSISPSTIPASAFKNSANLLPIGEVFRLFEEVEAKAGDSDFMLRCLEGFRLDDLGGIGNWMFLERDIMSTVRKINYGMASVQSGAFWVAAPSGSIIKWTYRNLYDYRNIGINDSLRVAVFMLKVLRCYLGESFKPMNVLLFGEKENKQLYNDYFNCEVKWNHHQTEIWFHADFRLLNQHEMQSRSLSLNVNELDYCLNMPLPGDDTKLVYELINYACHFGLPTLARVANLLGLSEQQFQRRFHKYGHNFTEMCGYVLSNKAVKLLNSSVEIEEIARILGYRSVDSFTYMFKKNRGMTPFQYMKLLENYSN</sequence>
<dbReference type="PANTHER" id="PTHR47894">
    <property type="entry name" value="HTH-TYPE TRANSCRIPTIONAL REGULATOR GADX"/>
    <property type="match status" value="1"/>
</dbReference>
<evidence type="ECO:0000256" key="2">
    <source>
        <dbReference type="ARBA" id="ARBA00023125"/>
    </source>
</evidence>
<evidence type="ECO:0000313" key="5">
    <source>
        <dbReference type="EMBL" id="MFH0260363.1"/>
    </source>
</evidence>
<comment type="caution">
    <text evidence="5">The sequence shown here is derived from an EMBL/GenBank/DDBJ whole genome shotgun (WGS) entry which is preliminary data.</text>
</comment>
<evidence type="ECO:0000259" key="4">
    <source>
        <dbReference type="PROSITE" id="PS01124"/>
    </source>
</evidence>
<keyword evidence="3" id="KW-0804">Transcription</keyword>
<keyword evidence="6" id="KW-1185">Reference proteome</keyword>
<evidence type="ECO:0000256" key="3">
    <source>
        <dbReference type="ARBA" id="ARBA00023163"/>
    </source>
</evidence>
<dbReference type="InterPro" id="IPR032687">
    <property type="entry name" value="AraC-type_N"/>
</dbReference>
<dbReference type="SUPFAM" id="SSF46689">
    <property type="entry name" value="Homeodomain-like"/>
    <property type="match status" value="1"/>
</dbReference>
<organism evidence="5 6">
    <name type="scientific">Vibrio barjaei</name>
    <dbReference type="NCBI Taxonomy" id="1676683"/>
    <lineage>
        <taxon>Bacteria</taxon>
        <taxon>Pseudomonadati</taxon>
        <taxon>Pseudomonadota</taxon>
        <taxon>Gammaproteobacteria</taxon>
        <taxon>Vibrionales</taxon>
        <taxon>Vibrionaceae</taxon>
        <taxon>Vibrio</taxon>
    </lineage>
</organism>
<dbReference type="InterPro" id="IPR018060">
    <property type="entry name" value="HTH_AraC"/>
</dbReference>